<gene>
    <name evidence="3" type="ORF">EC957_007932</name>
</gene>
<feature type="compositionally biased region" description="Low complexity" evidence="1">
    <location>
        <begin position="536"/>
        <end position="546"/>
    </location>
</feature>
<feature type="compositionally biased region" description="Low complexity" evidence="1">
    <location>
        <begin position="772"/>
        <end position="783"/>
    </location>
</feature>
<feature type="compositionally biased region" description="Pro residues" evidence="1">
    <location>
        <begin position="739"/>
        <end position="752"/>
    </location>
</feature>
<dbReference type="InterPro" id="IPR031872">
    <property type="entry name" value="NDC10_II"/>
</dbReference>
<dbReference type="Gene3D" id="1.10.443.20">
    <property type="entry name" value="Centromere DNA-binding protein complex CBF3 subunit, domain 2"/>
    <property type="match status" value="2"/>
</dbReference>
<feature type="region of interest" description="Disordered" evidence="1">
    <location>
        <begin position="725"/>
        <end position="795"/>
    </location>
</feature>
<feature type="region of interest" description="Disordered" evidence="1">
    <location>
        <begin position="502"/>
        <end position="566"/>
    </location>
</feature>
<feature type="compositionally biased region" description="Polar residues" evidence="1">
    <location>
        <begin position="435"/>
        <end position="444"/>
    </location>
</feature>
<name>A0A9P6JY54_9FUNG</name>
<evidence type="ECO:0000313" key="4">
    <source>
        <dbReference type="Proteomes" id="UP000723463"/>
    </source>
</evidence>
<feature type="compositionally biased region" description="Acidic residues" evidence="1">
    <location>
        <begin position="378"/>
        <end position="389"/>
    </location>
</feature>
<protein>
    <recommendedName>
        <fullName evidence="2">Ndc10 domain-containing protein</fullName>
    </recommendedName>
</protein>
<sequence>MARDEVGKLAPSDMKIFHVKIDQCQKALDEREGARPVSTRGRVYYTLSNMVTALNVLWNGQGQRKDGRSFMEMFCISATHNMLLQDEELHQINFSDCFAVVPALNQQPGAQQCVVLTFKLKNSDPTSDADQKLYVSALRHYDLARCTFSAFAFYMFQIWQGATERDPRSERTLSDIFRDLGKDEWPSFKLLPSAGDPTASCPPTTVWAAIKKNFRYLGVTYPRKADDGCRVGTAEATKLKIPQSDIDDKGRWSVERGAFGECHVPQLLTAVPEGMAGFLDKPYSLARNGVSPPIPLQMLIFPWIEFAFGVDNAWWKQECLDEMNEVTKDHSTATTTPSIKASRKDSTKGDKAASRKHKRKAGDSKGKQVKRDDRDHEDGDDDDEAESAQDETHDAETESDAEYIPSAYSTPSSTAQEQGAGGSGDENGTADNDRQSPPVTFSEANKTKASFLRLLVRCRRIILQDAAYRLHRHQPNKILDNDIFRCTMFKSFQKEIGAATDKDTALNKKRPREKSPLTVSEQLQPNHAAGARSLVQREQQQQQQEQPPAIGDDPSTAELHHQQQEQTAAIAENPSTAVHHHQEQEQPAVIAENPSTAGHHHQQQEQPAVIAENLSAAGHHYQQQRHQQPALGALDLIGGEEPSIQPTSTSSYHHYQPRGQGPSSSTSALLEQQMLQLQHMVQTWSQKQEAQMQEMFSQHLKIHEMQQQMITTMMTALRTQQSPQMQFQYPPAGPSISAPLPPSSSSPPPHVYQPPNGVSSHADALGTIGDVTAAPATAGTSSSKLRHPQQEMYPL</sequence>
<feature type="domain" description="Ndc10" evidence="2">
    <location>
        <begin position="79"/>
        <end position="305"/>
    </location>
</feature>
<feature type="compositionally biased region" description="Basic and acidic residues" evidence="1">
    <location>
        <begin position="361"/>
        <end position="377"/>
    </location>
</feature>
<evidence type="ECO:0000313" key="3">
    <source>
        <dbReference type="EMBL" id="KAF9537607.1"/>
    </source>
</evidence>
<feature type="region of interest" description="Disordered" evidence="1">
    <location>
        <begin position="638"/>
        <end position="667"/>
    </location>
</feature>
<evidence type="ECO:0000256" key="1">
    <source>
        <dbReference type="SAM" id="MobiDB-lite"/>
    </source>
</evidence>
<dbReference type="AlphaFoldDB" id="A0A9P6JY54"/>
<dbReference type="GO" id="GO:0003677">
    <property type="term" value="F:DNA binding"/>
    <property type="evidence" value="ECO:0007669"/>
    <property type="project" value="InterPro"/>
</dbReference>
<organism evidence="3 4">
    <name type="scientific">Mortierella hygrophila</name>
    <dbReference type="NCBI Taxonomy" id="979708"/>
    <lineage>
        <taxon>Eukaryota</taxon>
        <taxon>Fungi</taxon>
        <taxon>Fungi incertae sedis</taxon>
        <taxon>Mucoromycota</taxon>
        <taxon>Mortierellomycotina</taxon>
        <taxon>Mortierellomycetes</taxon>
        <taxon>Mortierellales</taxon>
        <taxon>Mortierellaceae</taxon>
        <taxon>Mortierella</taxon>
    </lineage>
</organism>
<keyword evidence="4" id="KW-1185">Reference proteome</keyword>
<accession>A0A9P6JY54</accession>
<dbReference type="Pfam" id="PF16787">
    <property type="entry name" value="NDC10_II"/>
    <property type="match status" value="1"/>
</dbReference>
<feature type="region of interest" description="Disordered" evidence="1">
    <location>
        <begin position="327"/>
        <end position="444"/>
    </location>
</feature>
<reference evidence="3" key="1">
    <citation type="journal article" date="2020" name="Fungal Divers.">
        <title>Resolving the Mortierellaceae phylogeny through synthesis of multi-gene phylogenetics and phylogenomics.</title>
        <authorList>
            <person name="Vandepol N."/>
            <person name="Liber J."/>
            <person name="Desiro A."/>
            <person name="Na H."/>
            <person name="Kennedy M."/>
            <person name="Barry K."/>
            <person name="Grigoriev I.V."/>
            <person name="Miller A.N."/>
            <person name="O'Donnell K."/>
            <person name="Stajich J.E."/>
            <person name="Bonito G."/>
        </authorList>
    </citation>
    <scope>NUCLEOTIDE SEQUENCE</scope>
    <source>
        <strain evidence="3">NRRL 2591</strain>
    </source>
</reference>
<feature type="compositionally biased region" description="Polar residues" evidence="1">
    <location>
        <begin position="407"/>
        <end position="417"/>
    </location>
</feature>
<feature type="compositionally biased region" description="Polar residues" evidence="1">
    <location>
        <begin position="644"/>
        <end position="653"/>
    </location>
</feature>
<comment type="caution">
    <text evidence="3">The sequence shown here is derived from an EMBL/GenBank/DDBJ whole genome shotgun (WGS) entry which is preliminary data.</text>
</comment>
<feature type="compositionally biased region" description="Basic and acidic residues" evidence="1">
    <location>
        <begin position="342"/>
        <end position="353"/>
    </location>
</feature>
<dbReference type="InterPro" id="IPR038279">
    <property type="entry name" value="Ndc10_dom2_sf"/>
</dbReference>
<dbReference type="EMBL" id="JAAAXW010000380">
    <property type="protein sequence ID" value="KAF9537607.1"/>
    <property type="molecule type" value="Genomic_DNA"/>
</dbReference>
<evidence type="ECO:0000259" key="2">
    <source>
        <dbReference type="Pfam" id="PF16787"/>
    </source>
</evidence>
<dbReference type="Proteomes" id="UP000723463">
    <property type="component" value="Unassembled WGS sequence"/>
</dbReference>
<proteinExistence type="predicted"/>